<evidence type="ECO:0000256" key="1">
    <source>
        <dbReference type="SAM" id="MobiDB-lite"/>
    </source>
</evidence>
<evidence type="ECO:0000313" key="2">
    <source>
        <dbReference type="EMBL" id="CAD7022849.1"/>
    </source>
</evidence>
<proteinExistence type="predicted"/>
<keyword evidence="3" id="KW-1185">Reference proteome</keyword>
<dbReference type="Proteomes" id="UP000606921">
    <property type="component" value="Unassembled WGS sequence"/>
</dbReference>
<dbReference type="EMBL" id="CABFWF030000001">
    <property type="protein sequence ID" value="CAD7022849.1"/>
    <property type="molecule type" value="Genomic_DNA"/>
</dbReference>
<reference evidence="2 3" key="1">
    <citation type="submission" date="2020-11" db="EMBL/GenBank/DDBJ databases">
        <authorList>
            <person name="Lassalle F."/>
        </authorList>
    </citation>
    <scope>NUCLEOTIDE SEQUENCE [LARGE SCALE GENOMIC DNA]</scope>
    <source>
        <strain evidence="2 3">JC140</strain>
    </source>
</reference>
<sequence length="72" mass="8108">MIETTRHAAESLFRHPAATGSNAAKLEEFRLRQKTRMHRARMDERQERLEKRNRPAAATALIASVAAAQSHG</sequence>
<accession>A0ABN7JE39</accession>
<evidence type="ECO:0000313" key="3">
    <source>
        <dbReference type="Proteomes" id="UP000606921"/>
    </source>
</evidence>
<comment type="caution">
    <text evidence="2">The sequence shown here is derived from an EMBL/GenBank/DDBJ whole genome shotgun (WGS) entry which is preliminary data.</text>
</comment>
<name>A0ABN7JE39_9HYPH</name>
<protein>
    <recommendedName>
        <fullName evidence="4">Transcriptional regulator</fullName>
    </recommendedName>
</protein>
<feature type="compositionally biased region" description="Basic and acidic residues" evidence="1">
    <location>
        <begin position="1"/>
        <end position="13"/>
    </location>
</feature>
<feature type="region of interest" description="Disordered" evidence="1">
    <location>
        <begin position="1"/>
        <end position="26"/>
    </location>
</feature>
<evidence type="ECO:0008006" key="4">
    <source>
        <dbReference type="Google" id="ProtNLM"/>
    </source>
</evidence>
<dbReference type="RefSeq" id="WP_142590644.1">
    <property type="nucleotide sequence ID" value="NZ_CABFWF030000001.1"/>
</dbReference>
<organism evidence="2 3">
    <name type="scientific">Pseudorhizobium endolithicum</name>
    <dbReference type="NCBI Taxonomy" id="1191678"/>
    <lineage>
        <taxon>Bacteria</taxon>
        <taxon>Pseudomonadati</taxon>
        <taxon>Pseudomonadota</taxon>
        <taxon>Alphaproteobacteria</taxon>
        <taxon>Hyphomicrobiales</taxon>
        <taxon>Rhizobiaceae</taxon>
        <taxon>Rhizobium/Agrobacterium group</taxon>
        <taxon>Pseudorhizobium</taxon>
    </lineage>
</organism>
<gene>
    <name evidence="2" type="ORF">REJC140_00010</name>
</gene>